<dbReference type="InParanoid" id="A0A803TWP1"/>
<dbReference type="PANTHER" id="PTHR33332">
    <property type="entry name" value="REVERSE TRANSCRIPTASE DOMAIN-CONTAINING PROTEIN"/>
    <property type="match status" value="1"/>
</dbReference>
<dbReference type="Pfam" id="PF00078">
    <property type="entry name" value="RVT_1"/>
    <property type="match status" value="1"/>
</dbReference>
<dbReference type="InterPro" id="IPR000477">
    <property type="entry name" value="RT_dom"/>
</dbReference>
<evidence type="ECO:0000313" key="3">
    <source>
        <dbReference type="Proteomes" id="UP000001646"/>
    </source>
</evidence>
<keyword evidence="3" id="KW-1185">Reference proteome</keyword>
<reference evidence="2" key="2">
    <citation type="submission" date="2025-08" db="UniProtKB">
        <authorList>
            <consortium name="Ensembl"/>
        </authorList>
    </citation>
    <scope>IDENTIFICATION</scope>
</reference>
<reference evidence="2 3" key="1">
    <citation type="submission" date="2009-12" db="EMBL/GenBank/DDBJ databases">
        <title>The Genome Sequence of Anolis carolinensis (Green Anole Lizard).</title>
        <authorList>
            <consortium name="The Genome Sequencing Platform"/>
            <person name="Di Palma F."/>
            <person name="Alfoldi J."/>
            <person name="Heiman D."/>
            <person name="Young S."/>
            <person name="Grabherr M."/>
            <person name="Johnson J."/>
            <person name="Lander E.S."/>
            <person name="Lindblad-Toh K."/>
        </authorList>
    </citation>
    <scope>NUCLEOTIDE SEQUENCE [LARGE SCALE GENOMIC DNA]</scope>
    <source>
        <strain evidence="2 3">JBL SC #1</strain>
    </source>
</reference>
<dbReference type="CDD" id="cd01650">
    <property type="entry name" value="RT_nLTR_like"/>
    <property type="match status" value="1"/>
</dbReference>
<dbReference type="InterPro" id="IPR043502">
    <property type="entry name" value="DNA/RNA_pol_sf"/>
</dbReference>
<reference evidence="2" key="3">
    <citation type="submission" date="2025-09" db="UniProtKB">
        <authorList>
            <consortium name="Ensembl"/>
        </authorList>
    </citation>
    <scope>IDENTIFICATION</scope>
</reference>
<protein>
    <recommendedName>
        <fullName evidence="1">Reverse transcriptase domain-containing protein</fullName>
    </recommendedName>
</protein>
<organism evidence="2 3">
    <name type="scientific">Anolis carolinensis</name>
    <name type="common">Green anole</name>
    <name type="synonym">American chameleon</name>
    <dbReference type="NCBI Taxonomy" id="28377"/>
    <lineage>
        <taxon>Eukaryota</taxon>
        <taxon>Metazoa</taxon>
        <taxon>Chordata</taxon>
        <taxon>Craniata</taxon>
        <taxon>Vertebrata</taxon>
        <taxon>Euteleostomi</taxon>
        <taxon>Lepidosauria</taxon>
        <taxon>Squamata</taxon>
        <taxon>Bifurcata</taxon>
        <taxon>Unidentata</taxon>
        <taxon>Episquamata</taxon>
        <taxon>Toxicofera</taxon>
        <taxon>Iguania</taxon>
        <taxon>Dactyloidae</taxon>
        <taxon>Anolis</taxon>
    </lineage>
</organism>
<evidence type="ECO:0000313" key="2">
    <source>
        <dbReference type="Ensembl" id="ENSACAP00000039631.1"/>
    </source>
</evidence>
<dbReference type="Proteomes" id="UP000001646">
    <property type="component" value="Chromosome 4"/>
</dbReference>
<dbReference type="GeneTree" id="ENSGT01150000286962"/>
<dbReference type="AlphaFoldDB" id="A0A803TWP1"/>
<name>A0A803TWP1_ANOCA</name>
<feature type="domain" description="Reverse transcriptase" evidence="1">
    <location>
        <begin position="263"/>
        <end position="464"/>
    </location>
</feature>
<dbReference type="PROSITE" id="PS50878">
    <property type="entry name" value="RT_POL"/>
    <property type="match status" value="1"/>
</dbReference>
<sequence>MVHLVTLRLTMTANIRRGGGPIKMVCPRRLMDPDGFLRSLGDLPVIEADNPVDALVDRYNSELARAIDTIAPEHPLSTCRLTRAPWFTEELAVMKRMRRGLECCWRRTCGVSDRTRARAAIKAYFAALRAARKAFSTSRTASAANRPTELFRVIEELLYLGGWGKRPLTTRQPSAAISRTFLQIVARIRSELDVSISAMPEEVPEASVCPILMDSFQLVQPDDVDKVLGAVRATTCILDPCPAWLINLIKGDLVIWIEKIRNSLLEQGIFPSSLKQAIIRPIFKKVSLDSSILNNYKPIFNLPFLGKVLQRVVASQLQGFLEDTNFLDHSQSGLRPGHSTEIAFVALVDDLYRELDRGSVSLLVLLDISAAFDTINHDILLGWLSGMGFGGTPLQWLQSFLEGHSQLVKLGDNCSDPWPLTCGVPQGSILSPMLFNIYMKPLGEVIRSSGVGCHLYADDIQLSY</sequence>
<evidence type="ECO:0000259" key="1">
    <source>
        <dbReference type="PROSITE" id="PS50878"/>
    </source>
</evidence>
<proteinExistence type="predicted"/>
<accession>A0A803TWP1</accession>
<dbReference type="Ensembl" id="ENSACAT00000053948.1">
    <property type="protein sequence ID" value="ENSACAP00000039631.1"/>
    <property type="gene ID" value="ENSACAG00000039980.1"/>
</dbReference>
<dbReference type="SUPFAM" id="SSF56672">
    <property type="entry name" value="DNA/RNA polymerases"/>
    <property type="match status" value="1"/>
</dbReference>